<evidence type="ECO:0000256" key="2">
    <source>
        <dbReference type="SAM" id="MobiDB-lite"/>
    </source>
</evidence>
<dbReference type="AlphaFoldDB" id="A0AA47MRS8"/>
<dbReference type="GO" id="GO:0001578">
    <property type="term" value="P:microtubule bundle formation"/>
    <property type="evidence" value="ECO:0007669"/>
    <property type="project" value="TreeGrafter"/>
</dbReference>
<gene>
    <name evidence="3" type="primary">NCKAP5_1</name>
    <name evidence="3" type="ORF">N1851_016095</name>
</gene>
<dbReference type="PANTHER" id="PTHR21740">
    <property type="entry name" value="NCK-ASSOCIATED PROTEIN 5"/>
    <property type="match status" value="1"/>
</dbReference>
<keyword evidence="4" id="KW-1185">Reference proteome</keyword>
<evidence type="ECO:0000313" key="3">
    <source>
        <dbReference type="EMBL" id="KAK0145005.1"/>
    </source>
</evidence>
<feature type="region of interest" description="Disordered" evidence="2">
    <location>
        <begin position="274"/>
        <end position="297"/>
    </location>
</feature>
<feature type="compositionally biased region" description="Basic and acidic residues" evidence="2">
    <location>
        <begin position="837"/>
        <end position="855"/>
    </location>
</feature>
<accession>A0AA47MRS8</accession>
<feature type="coiled-coil region" evidence="1">
    <location>
        <begin position="202"/>
        <end position="236"/>
    </location>
</feature>
<proteinExistence type="predicted"/>
<dbReference type="PANTHER" id="PTHR21740:SF0">
    <property type="entry name" value="NCK-ASSOCIATED PROTEIN 5"/>
    <property type="match status" value="1"/>
</dbReference>
<feature type="compositionally biased region" description="Polar residues" evidence="2">
    <location>
        <begin position="966"/>
        <end position="977"/>
    </location>
</feature>
<feature type="compositionally biased region" description="Basic and acidic residues" evidence="2">
    <location>
        <begin position="96"/>
        <end position="105"/>
    </location>
</feature>
<feature type="region of interest" description="Disordered" evidence="2">
    <location>
        <begin position="96"/>
        <end position="134"/>
    </location>
</feature>
<dbReference type="Proteomes" id="UP001174136">
    <property type="component" value="Unassembled WGS sequence"/>
</dbReference>
<feature type="region of interest" description="Disordered" evidence="2">
    <location>
        <begin position="663"/>
        <end position="709"/>
    </location>
</feature>
<organism evidence="3 4">
    <name type="scientific">Merluccius polli</name>
    <name type="common">Benguela hake</name>
    <name type="synonym">Merluccius cadenati</name>
    <dbReference type="NCBI Taxonomy" id="89951"/>
    <lineage>
        <taxon>Eukaryota</taxon>
        <taxon>Metazoa</taxon>
        <taxon>Chordata</taxon>
        <taxon>Craniata</taxon>
        <taxon>Vertebrata</taxon>
        <taxon>Euteleostomi</taxon>
        <taxon>Actinopterygii</taxon>
        <taxon>Neopterygii</taxon>
        <taxon>Teleostei</taxon>
        <taxon>Neoteleostei</taxon>
        <taxon>Acanthomorphata</taxon>
        <taxon>Zeiogadaria</taxon>
        <taxon>Gadariae</taxon>
        <taxon>Gadiformes</taxon>
        <taxon>Gadoidei</taxon>
        <taxon>Merlucciidae</taxon>
        <taxon>Merluccius</taxon>
    </lineage>
</organism>
<dbReference type="GO" id="GO:0007019">
    <property type="term" value="P:microtubule depolymerization"/>
    <property type="evidence" value="ECO:0007669"/>
    <property type="project" value="TreeGrafter"/>
</dbReference>
<evidence type="ECO:0000313" key="4">
    <source>
        <dbReference type="Proteomes" id="UP001174136"/>
    </source>
</evidence>
<evidence type="ECO:0000256" key="1">
    <source>
        <dbReference type="SAM" id="Coils"/>
    </source>
</evidence>
<dbReference type="InterPro" id="IPR026163">
    <property type="entry name" value="Nckap5l"/>
</dbReference>
<protein>
    <submittedName>
        <fullName evidence="3">Nck-associated protein 5</fullName>
    </submittedName>
</protein>
<reference evidence="3" key="1">
    <citation type="journal article" date="2023" name="Front. Mar. Sci.">
        <title>A new Merluccius polli reference genome to investigate the effects of global change in West African waters.</title>
        <authorList>
            <person name="Mateo J.L."/>
            <person name="Blanco-Fernandez C."/>
            <person name="Garcia-Vazquez E."/>
            <person name="Machado-Schiaffino G."/>
        </authorList>
    </citation>
    <scope>NUCLEOTIDE SEQUENCE</scope>
    <source>
        <strain evidence="3">C29</strain>
        <tissue evidence="3">Fin</tissue>
    </source>
</reference>
<feature type="compositionally biased region" description="Polar residues" evidence="2">
    <location>
        <begin position="700"/>
        <end position="709"/>
    </location>
</feature>
<keyword evidence="1" id="KW-0175">Coiled coil</keyword>
<feature type="compositionally biased region" description="Polar residues" evidence="2">
    <location>
        <begin position="944"/>
        <end position="959"/>
    </location>
</feature>
<feature type="compositionally biased region" description="Polar residues" evidence="2">
    <location>
        <begin position="885"/>
        <end position="895"/>
    </location>
</feature>
<comment type="caution">
    <text evidence="3">The sequence shown here is derived from an EMBL/GenBank/DDBJ whole genome shotgun (WGS) entry which is preliminary data.</text>
</comment>
<name>A0AA47MRS8_MERPO</name>
<dbReference type="EMBL" id="JAOPHQ010002903">
    <property type="protein sequence ID" value="KAK0145005.1"/>
    <property type="molecule type" value="Genomic_DNA"/>
</dbReference>
<sequence length="1046" mass="113658">MLAVVPVASPSIFLSSGRGGRVEGVGFIWVVPRQLRPPGVNNELHSILHPPSVPTSLCTGMVDGAVRSLLQTPGVPEPTAVDTLHIMKAYKEVLQKRQDRPEHHGSPVANQTEPGAGCPSITDTEASQSEEDQTQHLLERLKSLEVQIQGSPRASGPRASDPFLSSSFQFVYGIDSQPLLQEKNSTLALENSSQREAYEHCLDEVANQVVQALLTQKDLREECVKLRTRVLDLEQQNRALSVLFQQQLRPTSDLLLQKLHSRIMGLSATDLLSDPDIAKGPGPRDPYTTPHTHDVQLNGKAGLPVSQLSLAMPMAVYQHSSCSSSELSLSSACSDFSSGSFTWNEGRSFGKMSSLTWEKRLSLGSSAPGNICGVPEEPVPTRRKERHILEGLRKLQRRKHRSAPSSSKASKAGANKDCMNSNEGIYSLGIKSGSKGVSKPPYMGRAAALGVGSKKVSCDSDDADDESLHRGRRDNMPGKDNWFYCPKLSRSISDSLCSWEGLQDIGVGGDGSGGPAATKHPRGYDFKERPEKLTSFITSFLPGRGRTSAFTRISLLNPEGHLNFSDTDDPEELISESTDVQACFSCSSDHVERDSRSDTVKLLEHQSLRREQGRTQSAEGRLRPFSLIKEPKVYKVPQSEESLLAVFDAEREKHDMPVSKAMTDYTEQSKQERPTRQKAGNVRKHTAHPSPEKPWACPSKATNTCTSGEGSAERLAVHMAQQRQLMKPPSNRANKGQSIPPVSDPSALKSSSSRLPSQRKSVSPLRLSKGCSTDPSNSVNSGPPGEARSPLSPPVKLSRFIKTSGGSAGQSPKALTSNLTAKVPSPGSPHLTRRHLDHGDRGEEPTRDKHCEPSNKHLRSPSPPPPPGRSVSLLVKPNYEGSPQAHKTQASTPTTVRGPPPSYHPPPVPNMQPTLPPKARDSLELDAGYGTALAPQKLVDKTGQHLQRSPAATQTPTKGTSRRTTVKNYLPSANSGCTPEHEAAPKSSKNVPPPYSALRGYSFQGTFVTKRGPSLDKTTTPIHRYLYRFTCDPSRPTSLYNRTAGQ</sequence>
<feature type="compositionally biased region" description="Pro residues" evidence="2">
    <location>
        <begin position="898"/>
        <end position="916"/>
    </location>
</feature>
<feature type="compositionally biased region" description="Polar residues" evidence="2">
    <location>
        <begin position="809"/>
        <end position="820"/>
    </location>
</feature>
<feature type="region of interest" description="Disordered" evidence="2">
    <location>
        <begin position="395"/>
        <end position="415"/>
    </location>
</feature>
<feature type="compositionally biased region" description="Low complexity" evidence="2">
    <location>
        <begin position="403"/>
        <end position="412"/>
    </location>
</feature>
<feature type="compositionally biased region" description="Polar residues" evidence="2">
    <location>
        <begin position="770"/>
        <end position="781"/>
    </location>
</feature>
<feature type="region of interest" description="Disordered" evidence="2">
    <location>
        <begin position="940"/>
        <end position="993"/>
    </location>
</feature>
<feature type="compositionally biased region" description="Low complexity" evidence="2">
    <location>
        <begin position="744"/>
        <end position="763"/>
    </location>
</feature>
<feature type="region of interest" description="Disordered" evidence="2">
    <location>
        <begin position="722"/>
        <end position="922"/>
    </location>
</feature>
<dbReference type="GO" id="GO:0035371">
    <property type="term" value="C:microtubule plus-end"/>
    <property type="evidence" value="ECO:0007669"/>
    <property type="project" value="TreeGrafter"/>
</dbReference>